<name>A0A840V8C7_9BACT</name>
<evidence type="ECO:0000313" key="2">
    <source>
        <dbReference type="EMBL" id="MBB5353306.1"/>
    </source>
</evidence>
<dbReference type="Proteomes" id="UP000557717">
    <property type="component" value="Unassembled WGS sequence"/>
</dbReference>
<keyword evidence="1" id="KW-1133">Transmembrane helix</keyword>
<gene>
    <name evidence="2" type="ORF">HNR46_003561</name>
</gene>
<keyword evidence="3" id="KW-1185">Reference proteome</keyword>
<keyword evidence="1" id="KW-0812">Transmembrane</keyword>
<reference evidence="2 3" key="1">
    <citation type="submission" date="2020-08" db="EMBL/GenBank/DDBJ databases">
        <title>Genomic Encyclopedia of Type Strains, Phase IV (KMG-IV): sequencing the most valuable type-strain genomes for metagenomic binning, comparative biology and taxonomic classification.</title>
        <authorList>
            <person name="Goeker M."/>
        </authorList>
    </citation>
    <scope>NUCLEOTIDE SEQUENCE [LARGE SCALE GENOMIC DNA]</scope>
    <source>
        <strain evidence="2 3">YC6886</strain>
    </source>
</reference>
<sequence length="76" mass="8580">MLVIDDIQEGHESFRFGREIQEHGIGGAIFRMDDSHIDSRFLSIHHAAILLLLFLSTVILRMKLRGSGRAAPLQPK</sequence>
<comment type="caution">
    <text evidence="2">The sequence shown here is derived from an EMBL/GenBank/DDBJ whole genome shotgun (WGS) entry which is preliminary data.</text>
</comment>
<accession>A0A840V8C7</accession>
<dbReference type="EMBL" id="JACHFD010000023">
    <property type="protein sequence ID" value="MBB5353306.1"/>
    <property type="molecule type" value="Genomic_DNA"/>
</dbReference>
<dbReference type="RefSeq" id="WP_184021056.1">
    <property type="nucleotide sequence ID" value="NZ_JACHFD010000023.1"/>
</dbReference>
<dbReference type="AlphaFoldDB" id="A0A840V8C7"/>
<protein>
    <submittedName>
        <fullName evidence="2">Uncharacterized protein</fullName>
    </submittedName>
</protein>
<feature type="transmembrane region" description="Helical" evidence="1">
    <location>
        <begin position="41"/>
        <end position="60"/>
    </location>
</feature>
<keyword evidence="1" id="KW-0472">Membrane</keyword>
<proteinExistence type="predicted"/>
<evidence type="ECO:0000256" key="1">
    <source>
        <dbReference type="SAM" id="Phobius"/>
    </source>
</evidence>
<organism evidence="2 3">
    <name type="scientific">Haloferula luteola</name>
    <dbReference type="NCBI Taxonomy" id="595692"/>
    <lineage>
        <taxon>Bacteria</taxon>
        <taxon>Pseudomonadati</taxon>
        <taxon>Verrucomicrobiota</taxon>
        <taxon>Verrucomicrobiia</taxon>
        <taxon>Verrucomicrobiales</taxon>
        <taxon>Verrucomicrobiaceae</taxon>
        <taxon>Haloferula</taxon>
    </lineage>
</organism>
<evidence type="ECO:0000313" key="3">
    <source>
        <dbReference type="Proteomes" id="UP000557717"/>
    </source>
</evidence>